<accession>A0A8H4A0L4</accession>
<evidence type="ECO:0000313" key="3">
    <source>
        <dbReference type="Proteomes" id="UP000439903"/>
    </source>
</evidence>
<sequence length="139" mass="15950">MQVESRKEIYHLHSLVQLLQKQEISLQVKNRLFVAPPSVPHGLERCQSHLTLSPIDSHLPTFSTFSQDKQRDDEVILQDYEEPRDNRQTACATRRKTKVKNLVLVIEVNDDVNLPQSSETDTYFVSQNSSSGSQKDDDL</sequence>
<dbReference type="AlphaFoldDB" id="A0A8H4A0L4"/>
<feature type="region of interest" description="Disordered" evidence="1">
    <location>
        <begin position="117"/>
        <end position="139"/>
    </location>
</feature>
<dbReference type="EMBL" id="WTPW01002671">
    <property type="protein sequence ID" value="KAF0371641.1"/>
    <property type="molecule type" value="Genomic_DNA"/>
</dbReference>
<organism evidence="2 3">
    <name type="scientific">Gigaspora margarita</name>
    <dbReference type="NCBI Taxonomy" id="4874"/>
    <lineage>
        <taxon>Eukaryota</taxon>
        <taxon>Fungi</taxon>
        <taxon>Fungi incertae sedis</taxon>
        <taxon>Mucoromycota</taxon>
        <taxon>Glomeromycotina</taxon>
        <taxon>Glomeromycetes</taxon>
        <taxon>Diversisporales</taxon>
        <taxon>Gigasporaceae</taxon>
        <taxon>Gigaspora</taxon>
    </lineage>
</organism>
<gene>
    <name evidence="2" type="ORF">F8M41_013170</name>
</gene>
<protein>
    <submittedName>
        <fullName evidence="2">Uncharacterized protein</fullName>
    </submittedName>
</protein>
<keyword evidence="3" id="KW-1185">Reference proteome</keyword>
<comment type="caution">
    <text evidence="2">The sequence shown here is derived from an EMBL/GenBank/DDBJ whole genome shotgun (WGS) entry which is preliminary data.</text>
</comment>
<evidence type="ECO:0000256" key="1">
    <source>
        <dbReference type="SAM" id="MobiDB-lite"/>
    </source>
</evidence>
<reference evidence="2 3" key="1">
    <citation type="journal article" date="2019" name="Environ. Microbiol.">
        <title>At the nexus of three kingdoms: the genome of the mycorrhizal fungus Gigaspora margarita provides insights into plant, endobacterial and fungal interactions.</title>
        <authorList>
            <person name="Venice F."/>
            <person name="Ghignone S."/>
            <person name="Salvioli di Fossalunga A."/>
            <person name="Amselem J."/>
            <person name="Novero M."/>
            <person name="Xianan X."/>
            <person name="Sedzielewska Toro K."/>
            <person name="Morin E."/>
            <person name="Lipzen A."/>
            <person name="Grigoriev I.V."/>
            <person name="Henrissat B."/>
            <person name="Martin F.M."/>
            <person name="Bonfante P."/>
        </authorList>
    </citation>
    <scope>NUCLEOTIDE SEQUENCE [LARGE SCALE GENOMIC DNA]</scope>
    <source>
        <strain evidence="2 3">BEG34</strain>
    </source>
</reference>
<name>A0A8H4A0L4_GIGMA</name>
<dbReference type="Proteomes" id="UP000439903">
    <property type="component" value="Unassembled WGS sequence"/>
</dbReference>
<proteinExistence type="predicted"/>
<feature type="compositionally biased region" description="Polar residues" evidence="1">
    <location>
        <begin position="117"/>
        <end position="133"/>
    </location>
</feature>
<evidence type="ECO:0000313" key="2">
    <source>
        <dbReference type="EMBL" id="KAF0371641.1"/>
    </source>
</evidence>